<evidence type="ECO:0000256" key="1">
    <source>
        <dbReference type="SAM" id="MobiDB-lite"/>
    </source>
</evidence>
<feature type="region of interest" description="Disordered" evidence="1">
    <location>
        <begin position="344"/>
        <end position="390"/>
    </location>
</feature>
<sequence length="650" mass="73992">MKTMPKGSVPMRIRRRQSDAKWRASVAVCYDTLKHIIPNSEKMSKRKISKALILQETKKHIRDLEHHLQDILQVRAPLKGKSVLYDSEEKLTEASLSTVRHDFADQQQLFYVVNCNQQRKRSNIPSDAEVGLVNLREKKCPLFVIPTKKLQDFYKQDGDKYTRKDKHKSIKSWTLQDGKISEKKPINKHILQVLADQEETEQAAARICSLYDEQNVPGSGVSLHKEEEEQSMYDMDLMREMTPTKSDFRTDSTSTPRSNVDLYFNSDPSLDEDVTYILPSDLAISPIKLPDLEDDGSDQTAPFSPATLLALQQAESGEYEIDIEDLLCSESIEHMNLEEEEAEILNTHTPRSHSIQVKQRGHKRDSINRGRSLSSDKKSTSKTQQPKCRRKLESVFQEDVRKTTQRLEENTKKFKYATSSKGGTFLIGQLLGDSSRNSVQSEDDHEQGRHPYLYKFYDKGNEGKHSDHSLHPENKHQVLNPSRSQHRLDYTSRSSTRESSVKGHSGRTIQIDDLITEYTLKPDPPLSEGNKEEGEDAAIFNNDDIITIHDNSKDDRDLPNLRMVPNIHGQDSFDKDFCPFDLNSTDEMGFYTLSNGTSSQTSDQLTCSDGGSFSTWSSQLGLETTSSSALSSQVVPEFEFIPIETEFIMI</sequence>
<evidence type="ECO:0000313" key="3">
    <source>
        <dbReference type="EMBL" id="KAK3101723.1"/>
    </source>
</evidence>
<dbReference type="AlphaFoldDB" id="A0AA88YBC2"/>
<evidence type="ECO:0000259" key="2">
    <source>
        <dbReference type="PROSITE" id="PS50888"/>
    </source>
</evidence>
<accession>A0AA88YBC2</accession>
<protein>
    <recommendedName>
        <fullName evidence="2">BHLH domain-containing protein</fullName>
    </recommendedName>
</protein>
<keyword evidence="4" id="KW-1185">Reference proteome</keyword>
<gene>
    <name evidence="3" type="ORF">FSP39_005850</name>
</gene>
<feature type="region of interest" description="Disordered" evidence="1">
    <location>
        <begin position="456"/>
        <end position="507"/>
    </location>
</feature>
<dbReference type="SUPFAM" id="SSF47459">
    <property type="entry name" value="HLH, helix-loop-helix DNA-binding domain"/>
    <property type="match status" value="1"/>
</dbReference>
<organism evidence="3 4">
    <name type="scientific">Pinctada imbricata</name>
    <name type="common">Atlantic pearl-oyster</name>
    <name type="synonym">Pinctada martensii</name>
    <dbReference type="NCBI Taxonomy" id="66713"/>
    <lineage>
        <taxon>Eukaryota</taxon>
        <taxon>Metazoa</taxon>
        <taxon>Spiralia</taxon>
        <taxon>Lophotrochozoa</taxon>
        <taxon>Mollusca</taxon>
        <taxon>Bivalvia</taxon>
        <taxon>Autobranchia</taxon>
        <taxon>Pteriomorphia</taxon>
        <taxon>Pterioida</taxon>
        <taxon>Pterioidea</taxon>
        <taxon>Pteriidae</taxon>
        <taxon>Pinctada</taxon>
    </lineage>
</organism>
<name>A0AA88YBC2_PINIB</name>
<dbReference type="GO" id="GO:0046983">
    <property type="term" value="F:protein dimerization activity"/>
    <property type="evidence" value="ECO:0007669"/>
    <property type="project" value="InterPro"/>
</dbReference>
<dbReference type="SMART" id="SM00353">
    <property type="entry name" value="HLH"/>
    <property type="match status" value="1"/>
</dbReference>
<dbReference type="Proteomes" id="UP001186944">
    <property type="component" value="Unassembled WGS sequence"/>
</dbReference>
<dbReference type="InterPro" id="IPR036638">
    <property type="entry name" value="HLH_DNA-bd_sf"/>
</dbReference>
<feature type="compositionally biased region" description="Basic and acidic residues" evidence="1">
    <location>
        <begin position="456"/>
        <end position="476"/>
    </location>
</feature>
<evidence type="ECO:0000313" key="4">
    <source>
        <dbReference type="Proteomes" id="UP001186944"/>
    </source>
</evidence>
<dbReference type="Pfam" id="PF00010">
    <property type="entry name" value="HLH"/>
    <property type="match status" value="1"/>
</dbReference>
<proteinExistence type="predicted"/>
<reference evidence="3" key="1">
    <citation type="submission" date="2019-08" db="EMBL/GenBank/DDBJ databases">
        <title>The improved chromosome-level genome for the pearl oyster Pinctada fucata martensii using PacBio sequencing and Hi-C.</title>
        <authorList>
            <person name="Zheng Z."/>
        </authorList>
    </citation>
    <scope>NUCLEOTIDE SEQUENCE</scope>
    <source>
        <strain evidence="3">ZZ-2019</strain>
        <tissue evidence="3">Adductor muscle</tissue>
    </source>
</reference>
<comment type="caution">
    <text evidence="3">The sequence shown here is derived from an EMBL/GenBank/DDBJ whole genome shotgun (WGS) entry which is preliminary data.</text>
</comment>
<dbReference type="CDD" id="cd00083">
    <property type="entry name" value="bHLH_SF"/>
    <property type="match status" value="1"/>
</dbReference>
<feature type="compositionally biased region" description="Basic and acidic residues" evidence="1">
    <location>
        <begin position="364"/>
        <end position="379"/>
    </location>
</feature>
<dbReference type="InterPro" id="IPR011598">
    <property type="entry name" value="bHLH_dom"/>
</dbReference>
<dbReference type="Gene3D" id="4.10.280.10">
    <property type="entry name" value="Helix-loop-helix DNA-binding domain"/>
    <property type="match status" value="1"/>
</dbReference>
<feature type="domain" description="BHLH" evidence="2">
    <location>
        <begin position="10"/>
        <end position="64"/>
    </location>
</feature>
<feature type="compositionally biased region" description="Polar residues" evidence="1">
    <location>
        <begin position="346"/>
        <end position="357"/>
    </location>
</feature>
<dbReference type="EMBL" id="VSWD01000005">
    <property type="protein sequence ID" value="KAK3101723.1"/>
    <property type="molecule type" value="Genomic_DNA"/>
</dbReference>
<dbReference type="PROSITE" id="PS50888">
    <property type="entry name" value="BHLH"/>
    <property type="match status" value="1"/>
</dbReference>
<feature type="compositionally biased region" description="Basic and acidic residues" evidence="1">
    <location>
        <begin position="486"/>
        <end position="501"/>
    </location>
</feature>